<dbReference type="FunFam" id="1.20.81.30:FF:000001">
    <property type="entry name" value="Type II secretion system protein F"/>
    <property type="match status" value="2"/>
</dbReference>
<proteinExistence type="inferred from homology"/>
<sequence>MAQRQSSELKVFRWRGISRNGKRCQGHEYAASSSHVRVKLTQQNIRVTHLRVEKVSPLQRYNQRIKPYELPIFTRQLATMLTANIPLLQAIKLIRDNQRHMSFKSILHNIAADIEMGIPIADAFRTHAIFPPSYIDLVTCGETSGKLTEVFQQLAKHQEKAFKLRKQIIKASIYPCLVVIVSLSVIYLMLTMVVPQFKSMFASFGAELPWFTQQVLSISNAIQAHAVTIFTLLIFIFLVLRVLRASSPQFALCISHVVRRLPVVGKVMSKSFVAQFSRTLATSVSAGLPLLTCLNTAKQNQYPPCYQVALAELYTNTSSGMPLYLAMKRSNLFCEMTLQMVMIGEESGCLDDMLNRIASLHENEIDDLVEQLGQLIEPLVIVVLSLIVGSIVLAIYLPIFNLMNVMG</sequence>
<dbReference type="OrthoDB" id="9805682at2"/>
<dbReference type="GO" id="GO:0005886">
    <property type="term" value="C:plasma membrane"/>
    <property type="evidence" value="ECO:0007669"/>
    <property type="project" value="UniProtKB-SubCell"/>
</dbReference>
<dbReference type="EMBL" id="MJMJ01000009">
    <property type="protein sequence ID" value="OLQ91256.1"/>
    <property type="molecule type" value="Genomic_DNA"/>
</dbReference>
<feature type="domain" description="Type II secretion system protein GspF" evidence="9">
    <location>
        <begin position="73"/>
        <end position="195"/>
    </location>
</feature>
<evidence type="ECO:0000256" key="4">
    <source>
        <dbReference type="ARBA" id="ARBA00022519"/>
    </source>
</evidence>
<dbReference type="InterPro" id="IPR003004">
    <property type="entry name" value="GspF/PilC"/>
</dbReference>
<protein>
    <submittedName>
        <fullName evidence="10">Type II secretion system protein F</fullName>
    </submittedName>
</protein>
<keyword evidence="6 8" id="KW-1133">Transmembrane helix</keyword>
<evidence type="ECO:0000259" key="9">
    <source>
        <dbReference type="Pfam" id="PF00482"/>
    </source>
</evidence>
<keyword evidence="5 8" id="KW-0812">Transmembrane</keyword>
<dbReference type="Pfam" id="PF00482">
    <property type="entry name" value="T2SSF"/>
    <property type="match status" value="2"/>
</dbReference>
<accession>A0A1Q9HLC6</accession>
<evidence type="ECO:0000256" key="3">
    <source>
        <dbReference type="ARBA" id="ARBA00022475"/>
    </source>
</evidence>
<evidence type="ECO:0000313" key="10">
    <source>
        <dbReference type="EMBL" id="OLQ91256.1"/>
    </source>
</evidence>
<dbReference type="PANTHER" id="PTHR30012">
    <property type="entry name" value="GENERAL SECRETION PATHWAY PROTEIN"/>
    <property type="match status" value="1"/>
</dbReference>
<evidence type="ECO:0000256" key="1">
    <source>
        <dbReference type="ARBA" id="ARBA00004429"/>
    </source>
</evidence>
<dbReference type="Gene3D" id="1.20.81.30">
    <property type="entry name" value="Type II secretion system (T2SS), domain F"/>
    <property type="match status" value="2"/>
</dbReference>
<name>A0A1Q9HLC6_9VIBR</name>
<dbReference type="InterPro" id="IPR042094">
    <property type="entry name" value="T2SS_GspF_sf"/>
</dbReference>
<feature type="transmembrane region" description="Helical" evidence="8">
    <location>
        <begin position="173"/>
        <end position="195"/>
    </location>
</feature>
<comment type="subcellular location">
    <subcellularLocation>
        <location evidence="1">Cell inner membrane</location>
        <topology evidence="1">Multi-pass membrane protein</topology>
    </subcellularLocation>
</comment>
<feature type="transmembrane region" description="Helical" evidence="8">
    <location>
        <begin position="215"/>
        <end position="240"/>
    </location>
</feature>
<evidence type="ECO:0000256" key="5">
    <source>
        <dbReference type="ARBA" id="ARBA00022692"/>
    </source>
</evidence>
<evidence type="ECO:0000256" key="6">
    <source>
        <dbReference type="ARBA" id="ARBA00022989"/>
    </source>
</evidence>
<feature type="domain" description="Type II secretion system protein GspF" evidence="9">
    <location>
        <begin position="276"/>
        <end position="398"/>
    </location>
</feature>
<dbReference type="STRING" id="1381081.BIY22_18160"/>
<evidence type="ECO:0000256" key="7">
    <source>
        <dbReference type="ARBA" id="ARBA00023136"/>
    </source>
</evidence>
<dbReference type="RefSeq" id="WP_075706957.1">
    <property type="nucleotide sequence ID" value="NZ_MJMJ01000009.1"/>
</dbReference>
<comment type="caution">
    <text evidence="10">The sequence shown here is derived from an EMBL/GenBank/DDBJ whole genome shotgun (WGS) entry which is preliminary data.</text>
</comment>
<feature type="transmembrane region" description="Helical" evidence="8">
    <location>
        <begin position="379"/>
        <end position="399"/>
    </location>
</feature>
<evidence type="ECO:0000313" key="11">
    <source>
        <dbReference type="Proteomes" id="UP000186313"/>
    </source>
</evidence>
<evidence type="ECO:0000256" key="8">
    <source>
        <dbReference type="SAM" id="Phobius"/>
    </source>
</evidence>
<dbReference type="Proteomes" id="UP000186313">
    <property type="component" value="Unassembled WGS sequence"/>
</dbReference>
<reference evidence="10 11" key="1">
    <citation type="submission" date="2016-09" db="EMBL/GenBank/DDBJ databases">
        <title>Genomic Taxonomy of the Vibrionaceae.</title>
        <authorList>
            <person name="Gonzalez-Castillo A."/>
            <person name="Gomez-Gil B."/>
            <person name="Enciso-Ibarra K."/>
        </authorList>
    </citation>
    <scope>NUCLEOTIDE SEQUENCE [LARGE SCALE GENOMIC DNA]</scope>
    <source>
        <strain evidence="10 11">CAIM 703</strain>
    </source>
</reference>
<gene>
    <name evidence="10" type="ORF">BIY22_18160</name>
</gene>
<keyword evidence="3" id="KW-1003">Cell membrane</keyword>
<dbReference type="InterPro" id="IPR018076">
    <property type="entry name" value="T2SS_GspF_dom"/>
</dbReference>
<dbReference type="PANTHER" id="PTHR30012:SF7">
    <property type="entry name" value="PROTEIN TRANSPORT PROTEIN HOFC HOMOLOG"/>
    <property type="match status" value="1"/>
</dbReference>
<evidence type="ECO:0000256" key="2">
    <source>
        <dbReference type="ARBA" id="ARBA00005745"/>
    </source>
</evidence>
<comment type="similarity">
    <text evidence="2">Belongs to the GSP F family.</text>
</comment>
<organism evidence="10 11">
    <name type="scientific">Vibrio panuliri</name>
    <dbReference type="NCBI Taxonomy" id="1381081"/>
    <lineage>
        <taxon>Bacteria</taxon>
        <taxon>Pseudomonadati</taxon>
        <taxon>Pseudomonadota</taxon>
        <taxon>Gammaproteobacteria</taxon>
        <taxon>Vibrionales</taxon>
        <taxon>Vibrionaceae</taxon>
        <taxon>Vibrio</taxon>
    </lineage>
</organism>
<keyword evidence="7 8" id="KW-0472">Membrane</keyword>
<keyword evidence="4" id="KW-0997">Cell inner membrane</keyword>
<dbReference type="AlphaFoldDB" id="A0A1Q9HLC6"/>
<dbReference type="GO" id="GO:0015628">
    <property type="term" value="P:protein secretion by the type II secretion system"/>
    <property type="evidence" value="ECO:0007669"/>
    <property type="project" value="TreeGrafter"/>
</dbReference>
<dbReference type="PRINTS" id="PR00812">
    <property type="entry name" value="BCTERIALGSPF"/>
</dbReference>